<dbReference type="EMBL" id="CP063196">
    <property type="protein sequence ID" value="UOE18854.1"/>
    <property type="molecule type" value="Genomic_DNA"/>
</dbReference>
<name>A0AA97M363_9ACTN</name>
<evidence type="ECO:0000313" key="3">
    <source>
        <dbReference type="EMBL" id="UOE18854.1"/>
    </source>
</evidence>
<organism evidence="3 4">
    <name type="scientific">Thermobifida halotolerans</name>
    <dbReference type="NCBI Taxonomy" id="483545"/>
    <lineage>
        <taxon>Bacteria</taxon>
        <taxon>Bacillati</taxon>
        <taxon>Actinomycetota</taxon>
        <taxon>Actinomycetes</taxon>
        <taxon>Streptosporangiales</taxon>
        <taxon>Nocardiopsidaceae</taxon>
        <taxon>Thermobifida</taxon>
    </lineage>
</organism>
<protein>
    <submittedName>
        <fullName evidence="3">Z1 domain-containing protein</fullName>
    </submittedName>
</protein>
<feature type="domain" description="Putative endonuclease Z1" evidence="2">
    <location>
        <begin position="421"/>
        <end position="660"/>
    </location>
</feature>
<evidence type="ECO:0000259" key="2">
    <source>
        <dbReference type="Pfam" id="PF10593"/>
    </source>
</evidence>
<dbReference type="Pfam" id="PF10593">
    <property type="entry name" value="Z1"/>
    <property type="match status" value="1"/>
</dbReference>
<evidence type="ECO:0000256" key="1">
    <source>
        <dbReference type="SAM" id="MobiDB-lite"/>
    </source>
</evidence>
<evidence type="ECO:0000313" key="4">
    <source>
        <dbReference type="Proteomes" id="UP000265719"/>
    </source>
</evidence>
<accession>A0AA97M363</accession>
<feature type="compositionally biased region" description="Basic and acidic residues" evidence="1">
    <location>
        <begin position="293"/>
        <end position="310"/>
    </location>
</feature>
<dbReference type="InterPro" id="IPR018310">
    <property type="entry name" value="Put_endonuclease_Z1-dom"/>
</dbReference>
<dbReference type="Proteomes" id="UP000265719">
    <property type="component" value="Chromosome"/>
</dbReference>
<dbReference type="RefSeq" id="WP_068691524.1">
    <property type="nucleotide sequence ID" value="NZ_CP063196.1"/>
</dbReference>
<reference evidence="3" key="1">
    <citation type="submission" date="2020-10" db="EMBL/GenBank/DDBJ databases">
        <title>De novo genome project of the cellulose decomposer Thermobifida halotolerans type strain.</title>
        <authorList>
            <person name="Nagy I."/>
            <person name="Horvath B."/>
            <person name="Kukolya J."/>
            <person name="Nagy I."/>
            <person name="Orsini M."/>
        </authorList>
    </citation>
    <scope>NUCLEOTIDE SEQUENCE</scope>
    <source>
        <strain evidence="3">DSM 44931</strain>
    </source>
</reference>
<dbReference type="KEGG" id="thao:NI17_019090"/>
<keyword evidence="4" id="KW-1185">Reference proteome</keyword>
<gene>
    <name evidence="3" type="ORF">NI17_019090</name>
</gene>
<dbReference type="AlphaFoldDB" id="A0AA97M363"/>
<sequence length="936" mass="104337">MLDLTEAALLLAKQQVSELPRHERTPERLREIVRRTLGMLSDGGTVSADVLFRRLEAEFDVWVPRATVVSDPSDHVPWLEERRGEIDFSYWRRYADWFRRTRRESVVEALDETTDQILGLLEDPRRAGEWKTYGMVYGQVQSGKTANYTGVICKAVDAGYRVIIVLTSQHESLRHQTQARLDLEFLGFNSRFSRDRTSDSSMDIGVGNLGRVSTICIPVTTQDSDFTTAQFQGTPVNIHEVPILVVAKKNARILANLRDWLGNFASGPQGEPKLVGGAPLLLIDDEADYASVDTKRPTRGGDHSDPEHDPTAINKAIRGLLELFEKRAYLGYTATPFANIFIPHSTDHPEHGEDLFPRSFLVTLEPPSNYCGPELVFGLEDPTAADIREPLPIVHEVGDHRDWMPDGHRKGHVPDVSLPGSLVEALDAFVLATAIRKARERNNGEVGGHNTMLVHVTRFTDVQGEVARQIEHHLRRMADSWGDYGDAGIALQERLTDLWKRDFVPTHEEIANRDDVSAQVGPRVSWEDIESFVPHVLDEAAANVKRINGSVADVLDYQSSTPVTVVAVGGDKLSRGLTLEGLTVSYYLRASRTYDTLLQMGRWFGYRPGYLDVIRLYTTRELINYYVHITRANRELMDLTAAISRAQKTPGDVGLRIREGTGNLQVTAAAKMRSSTAMKVSLAGTRAETLVMRTDRKAQEDGHERLQRLVERILPLDPVPEERLHGAGRGLFRRNVPPEAVVEFLEGFHVSPRVLTANPDNLLSYIRKQTARGELVRWVVGITGGSSKKPLPVQDVDIPLIKRRTITHARVLDGECEVGVLVSPAHEALGLAPSAKNRAFERTVDEFHRSGRGREPKRASGDALRRVRDPGEGLLLLYPIDPAASEIEVGAPGLPVIGYAVVFPHSEQAERISYRVNEVFLESLRKAVEDSGDGEE</sequence>
<feature type="region of interest" description="Disordered" evidence="1">
    <location>
        <begin position="292"/>
        <end position="311"/>
    </location>
</feature>
<proteinExistence type="predicted"/>